<reference evidence="3" key="1">
    <citation type="submission" date="2018-11" db="EMBL/GenBank/DDBJ databases">
        <authorList>
            <person name="Grassa J C."/>
        </authorList>
    </citation>
    <scope>NUCLEOTIDE SEQUENCE [LARGE SCALE GENOMIC DNA]</scope>
</reference>
<dbReference type="PANTHER" id="PTHR33116:SF84">
    <property type="entry name" value="RNA-DIRECTED DNA POLYMERASE"/>
    <property type="match status" value="1"/>
</dbReference>
<dbReference type="EMBL" id="UZAU01000435">
    <property type="status" value="NOT_ANNOTATED_CDS"/>
    <property type="molecule type" value="Genomic_DNA"/>
</dbReference>
<dbReference type="InterPro" id="IPR043502">
    <property type="entry name" value="DNA/RNA_pol_sf"/>
</dbReference>
<dbReference type="SUPFAM" id="SSF56219">
    <property type="entry name" value="DNase I-like"/>
    <property type="match status" value="1"/>
</dbReference>
<dbReference type="AlphaFoldDB" id="A0A803PR61"/>
<evidence type="ECO:0000259" key="1">
    <source>
        <dbReference type="Pfam" id="PF00078"/>
    </source>
</evidence>
<feature type="domain" description="Reverse transcriptase" evidence="1">
    <location>
        <begin position="445"/>
        <end position="588"/>
    </location>
</feature>
<dbReference type="PANTHER" id="PTHR33116">
    <property type="entry name" value="REVERSE TRANSCRIPTASE ZINC-BINDING DOMAIN-CONTAINING PROTEIN-RELATED-RELATED"/>
    <property type="match status" value="1"/>
</dbReference>
<evidence type="ECO:0008006" key="5">
    <source>
        <dbReference type="Google" id="ProtNLM"/>
    </source>
</evidence>
<accession>A0A803PR61</accession>
<dbReference type="Pfam" id="PF00078">
    <property type="entry name" value="RVT_1"/>
    <property type="match status" value="1"/>
</dbReference>
<dbReference type="InterPro" id="IPR036691">
    <property type="entry name" value="Endo/exonu/phosph_ase_sf"/>
</dbReference>
<feature type="domain" description="Reverse transcriptase zinc-binding" evidence="2">
    <location>
        <begin position="759"/>
        <end position="840"/>
    </location>
</feature>
<dbReference type="Proteomes" id="UP000596661">
    <property type="component" value="Chromosome 5"/>
</dbReference>
<dbReference type="SUPFAM" id="SSF56672">
    <property type="entry name" value="DNA/RNA polymerases"/>
    <property type="match status" value="1"/>
</dbReference>
<reference evidence="3" key="2">
    <citation type="submission" date="2021-03" db="UniProtKB">
        <authorList>
            <consortium name="EnsemblPlants"/>
        </authorList>
    </citation>
    <scope>IDENTIFICATION</scope>
</reference>
<protein>
    <recommendedName>
        <fullName evidence="5">Reverse transcriptase domain-containing protein</fullName>
    </recommendedName>
</protein>
<keyword evidence="4" id="KW-1185">Reference proteome</keyword>
<evidence type="ECO:0000313" key="4">
    <source>
        <dbReference type="Proteomes" id="UP000596661"/>
    </source>
</evidence>
<evidence type="ECO:0000259" key="2">
    <source>
        <dbReference type="Pfam" id="PF13966"/>
    </source>
</evidence>
<name>A0A803PR61_CANSA</name>
<dbReference type="Pfam" id="PF13966">
    <property type="entry name" value="zf-RVT"/>
    <property type="match status" value="1"/>
</dbReference>
<dbReference type="InterPro" id="IPR026960">
    <property type="entry name" value="RVT-Znf"/>
</dbReference>
<dbReference type="Gramene" id="evm.model.05.621">
    <property type="protein sequence ID" value="cds.evm.model.05.621"/>
    <property type="gene ID" value="evm.TU.05.621"/>
</dbReference>
<evidence type="ECO:0000313" key="3">
    <source>
        <dbReference type="EnsemblPlants" id="cds.evm.model.05.621"/>
    </source>
</evidence>
<organism evidence="3 4">
    <name type="scientific">Cannabis sativa</name>
    <name type="common">Hemp</name>
    <name type="synonym">Marijuana</name>
    <dbReference type="NCBI Taxonomy" id="3483"/>
    <lineage>
        <taxon>Eukaryota</taxon>
        <taxon>Viridiplantae</taxon>
        <taxon>Streptophyta</taxon>
        <taxon>Embryophyta</taxon>
        <taxon>Tracheophyta</taxon>
        <taxon>Spermatophyta</taxon>
        <taxon>Magnoliopsida</taxon>
        <taxon>eudicotyledons</taxon>
        <taxon>Gunneridae</taxon>
        <taxon>Pentapetalae</taxon>
        <taxon>rosids</taxon>
        <taxon>fabids</taxon>
        <taxon>Rosales</taxon>
        <taxon>Cannabaceae</taxon>
        <taxon>Cannabis</taxon>
    </lineage>
</organism>
<proteinExistence type="predicted"/>
<dbReference type="Gene3D" id="3.60.10.10">
    <property type="entry name" value="Endonuclease/exonuclease/phosphatase"/>
    <property type="match status" value="1"/>
</dbReference>
<dbReference type="InterPro" id="IPR000477">
    <property type="entry name" value="RT_dom"/>
</dbReference>
<sequence length="908" mass="105556">MLQQIVRRRWEGSSNGLLKKTTGSSHRMTTVEGFDSFVTVVYAANDRATRKILWKDLCDLRTGGNWVVMGDFNFILAKDERIGIRTKTYPDTEFLQCVNHCQLEDVKSSGNFFTWTNKQHGHDKIFSKIDRIMGNQTWINKYEFAEAVFLNERLFDHTPGILSIYPNVVSGKKPFKYIRMWKSHPKYDTSLKDVWKQHERGSKMFQVVTKLKQFKVRLKEINKDGFSDLQSAVIQIKQNLDLLQSQIHKQPLDSKLHLQERELREKLTKVQGDYMSFLQQKAKAEWIQQGDCNSGLFHACIKQRLRHNRILSIERQDGSRVHDPDQITEAFLEFYKGLLGSKLENRMKVEARVLARGPVLTPKLANALTQKFTHEEVKKAAFSIPGTKSPGPDGFSSSFYQDNWDIIGEDISGAVLAFRETGNILKEINSTIITLVPKCKCPNSVKDFRPISCCNVIYKIATKILSSRISQILPSIISQSQGGFIKGRFIGHNIMICQDLVRHYHRKANKPSCMIKFDLQKAYDTVEWDFLEEMLTRLNFPRRFIQLIMNCITTPKFSLMFNGSLHGFFESRRGLRQGDPMSPLLFVLGKECEILVERMTARIRTWSSRKLSFAGRITIINSVLIAIQAYWSQIVIMPKRILKSIEDICRAFLWKGQAVFHGAMAVSWDNICQSKTSGGLGIKKLQLWNKAAMSKYIWAIANNQESLWLRWVNSVYIRDQDWWGYNASIHSSWYWKKLVNLKNCLSSVTDVVEFQRCKYTIATRYKMFSNPQTKKTWCKEVWARLNIPKHSVIFWLTMLNRSKTKDRLGKMGIKVLETYCLCDEYKENAQHLFFECKTTSSWLVEIKSWLGWKARTTNTQQLVRWIEKAKMSKFKKQVFCAAVAALVYSSWKVQNKVIWQQEQINQQQ</sequence>
<dbReference type="EnsemblPlants" id="evm.model.05.621">
    <property type="protein sequence ID" value="cds.evm.model.05.621"/>
    <property type="gene ID" value="evm.TU.05.621"/>
</dbReference>
<dbReference type="CDD" id="cd01650">
    <property type="entry name" value="RT_nLTR_like"/>
    <property type="match status" value="1"/>
</dbReference>